<dbReference type="CDD" id="cd06222">
    <property type="entry name" value="RNase_H_like"/>
    <property type="match status" value="1"/>
</dbReference>
<dbReference type="EMBL" id="JBBPBM010000083">
    <property type="protein sequence ID" value="KAK8510698.1"/>
    <property type="molecule type" value="Genomic_DNA"/>
</dbReference>
<dbReference type="InterPro" id="IPR026960">
    <property type="entry name" value="RVT-Znf"/>
</dbReference>
<dbReference type="InterPro" id="IPR002156">
    <property type="entry name" value="RNaseH_domain"/>
</dbReference>
<dbReference type="InterPro" id="IPR053151">
    <property type="entry name" value="RNase_H-like"/>
</dbReference>
<dbReference type="Proteomes" id="UP001472677">
    <property type="component" value="Unassembled WGS sequence"/>
</dbReference>
<organism evidence="1 2">
    <name type="scientific">Hibiscus sabdariffa</name>
    <name type="common">roselle</name>
    <dbReference type="NCBI Taxonomy" id="183260"/>
    <lineage>
        <taxon>Eukaryota</taxon>
        <taxon>Viridiplantae</taxon>
        <taxon>Streptophyta</taxon>
        <taxon>Embryophyta</taxon>
        <taxon>Tracheophyta</taxon>
        <taxon>Spermatophyta</taxon>
        <taxon>Magnoliopsida</taxon>
        <taxon>eudicotyledons</taxon>
        <taxon>Gunneridae</taxon>
        <taxon>Pentapetalae</taxon>
        <taxon>rosids</taxon>
        <taxon>malvids</taxon>
        <taxon>Malvales</taxon>
        <taxon>Malvaceae</taxon>
        <taxon>Malvoideae</taxon>
        <taxon>Hibiscus</taxon>
    </lineage>
</organism>
<gene>
    <name evidence="1" type="ORF">V6N12_067148</name>
</gene>
<proteinExistence type="predicted"/>
<dbReference type="PANTHER" id="PTHR47723:SF22">
    <property type="entry name" value="RNASE H TYPE-1 DOMAIN-CONTAINING PROTEIN"/>
    <property type="match status" value="1"/>
</dbReference>
<reference evidence="1 2" key="1">
    <citation type="journal article" date="2024" name="G3 (Bethesda)">
        <title>Genome assembly of Hibiscus sabdariffa L. provides insights into metabolisms of medicinal natural products.</title>
        <authorList>
            <person name="Kim T."/>
        </authorList>
    </citation>
    <scope>NUCLEOTIDE SEQUENCE [LARGE SCALE GENOMIC DNA]</scope>
    <source>
        <strain evidence="1">TK-2024</strain>
        <tissue evidence="1">Old leaves</tissue>
    </source>
</reference>
<comment type="caution">
    <text evidence="1">The sequence shown here is derived from an EMBL/GenBank/DDBJ whole genome shotgun (WGS) entry which is preliminary data.</text>
</comment>
<name>A0ABR2BUM2_9ROSI</name>
<dbReference type="PANTHER" id="PTHR47723">
    <property type="entry name" value="OS05G0353850 PROTEIN"/>
    <property type="match status" value="1"/>
</dbReference>
<dbReference type="Pfam" id="PF13456">
    <property type="entry name" value="RVT_3"/>
    <property type="match status" value="1"/>
</dbReference>
<evidence type="ECO:0000313" key="2">
    <source>
        <dbReference type="Proteomes" id="UP001472677"/>
    </source>
</evidence>
<dbReference type="InterPro" id="IPR044730">
    <property type="entry name" value="RNase_H-like_dom_plant"/>
</dbReference>
<sequence>MCASRDWITWDGSSDGVYTSRLASHLFQNNNQGAFSRKWKLLIWIRKVPSKVELFVWLVCRGRVLVKLVVQKRVELQDDEVLCPFYRSAPESQTHSLDPPPVGFLKLNVDGAMSCDGYAGSVGGLLCDHNGKKLLQFAFAVGSGSSILAEILAVKTGMEVFIGLKWFKKSLLIIECDSKNVVDWFNDCSKAPDYFIHIMNNFVERM</sequence>
<dbReference type="SUPFAM" id="SSF53098">
    <property type="entry name" value="Ribonuclease H-like"/>
    <property type="match status" value="1"/>
</dbReference>
<dbReference type="InterPro" id="IPR012337">
    <property type="entry name" value="RNaseH-like_sf"/>
</dbReference>
<accession>A0ABR2BUM2</accession>
<keyword evidence="2" id="KW-1185">Reference proteome</keyword>
<protein>
    <submittedName>
        <fullName evidence="1">Uncharacterized protein</fullName>
    </submittedName>
</protein>
<dbReference type="InterPro" id="IPR036397">
    <property type="entry name" value="RNaseH_sf"/>
</dbReference>
<dbReference type="Gene3D" id="3.30.420.10">
    <property type="entry name" value="Ribonuclease H-like superfamily/Ribonuclease H"/>
    <property type="match status" value="1"/>
</dbReference>
<evidence type="ECO:0000313" key="1">
    <source>
        <dbReference type="EMBL" id="KAK8510698.1"/>
    </source>
</evidence>
<dbReference type="Pfam" id="PF13966">
    <property type="entry name" value="zf-RVT"/>
    <property type="match status" value="1"/>
</dbReference>